<dbReference type="PROSITE" id="PS50102">
    <property type="entry name" value="RRM"/>
    <property type="match status" value="2"/>
</dbReference>
<dbReference type="CDD" id="cd12395">
    <property type="entry name" value="RRM2_RBM34"/>
    <property type="match status" value="1"/>
</dbReference>
<dbReference type="FunCoup" id="A0A7F5RGS1">
    <property type="interactions" value="508"/>
</dbReference>
<evidence type="ECO:0000256" key="2">
    <source>
        <dbReference type="ARBA" id="ARBA00007077"/>
    </source>
</evidence>
<dbReference type="GeneID" id="108742745"/>
<dbReference type="GO" id="GO:0019843">
    <property type="term" value="F:rRNA binding"/>
    <property type="evidence" value="ECO:0007669"/>
    <property type="project" value="TreeGrafter"/>
</dbReference>
<keyword evidence="8" id="KW-1185">Reference proteome</keyword>
<dbReference type="InParanoid" id="A0A7F5RGS1"/>
<feature type="domain" description="RRM" evidence="7">
    <location>
        <begin position="116"/>
        <end position="210"/>
    </location>
</feature>
<dbReference type="InterPro" id="IPR034221">
    <property type="entry name" value="RBM34_RRM2"/>
</dbReference>
<dbReference type="PANTHER" id="PTHR23236">
    <property type="entry name" value="EUKARYOTIC TRANSLATION INITIATION FACTOR 4B/4H"/>
    <property type="match status" value="1"/>
</dbReference>
<evidence type="ECO:0000256" key="3">
    <source>
        <dbReference type="ARBA" id="ARBA00022884"/>
    </source>
</evidence>
<feature type="compositionally biased region" description="Low complexity" evidence="6">
    <location>
        <begin position="50"/>
        <end position="60"/>
    </location>
</feature>
<gene>
    <name evidence="9" type="primary">LOC108742745</name>
</gene>
<feature type="compositionally biased region" description="Basic and acidic residues" evidence="6">
    <location>
        <begin position="99"/>
        <end position="110"/>
    </location>
</feature>
<dbReference type="SUPFAM" id="SSF54928">
    <property type="entry name" value="RNA-binding domain, RBD"/>
    <property type="match status" value="2"/>
</dbReference>
<evidence type="ECO:0000256" key="5">
    <source>
        <dbReference type="PROSITE-ProRule" id="PRU00176"/>
    </source>
</evidence>
<dbReference type="GO" id="GO:0000463">
    <property type="term" value="P:maturation of LSU-rRNA from tricistronic rRNA transcript (SSU-rRNA, 5.8S rRNA, LSU-rRNA)"/>
    <property type="evidence" value="ECO:0007669"/>
    <property type="project" value="TreeGrafter"/>
</dbReference>
<dbReference type="InterPro" id="IPR000504">
    <property type="entry name" value="RRM_dom"/>
</dbReference>
<protein>
    <submittedName>
        <fullName evidence="9">RNA-binding protein 34</fullName>
    </submittedName>
</protein>
<dbReference type="InterPro" id="IPR035979">
    <property type="entry name" value="RBD_domain_sf"/>
</dbReference>
<evidence type="ECO:0000313" key="9">
    <source>
        <dbReference type="RefSeq" id="XP_025835191.1"/>
    </source>
</evidence>
<feature type="domain" description="RRM" evidence="7">
    <location>
        <begin position="218"/>
        <end position="295"/>
    </location>
</feature>
<feature type="non-terminal residue" evidence="9">
    <location>
        <position position="313"/>
    </location>
</feature>
<keyword evidence="3 5" id="KW-0694">RNA-binding</keyword>
<dbReference type="KEGG" id="apln:108742745"/>
<evidence type="ECO:0000313" key="8">
    <source>
        <dbReference type="Proteomes" id="UP000192223"/>
    </source>
</evidence>
<dbReference type="OrthoDB" id="442677at2759"/>
<comment type="similarity">
    <text evidence="2">Belongs to the RRM RBM34 family.</text>
</comment>
<sequence>MNYSVGSIADLISGKNTPNKPKFVEKVIIQPNDQSKKSQSDVEYEDYSNKNRINSKSSNIKGRKEVAKNRNKLTTYEESKNGPVSIQRSPEKGTFPKHKQIDKPLKKERDEEQENKTIFVGNVPVGANKLKLKKLFGKFGNIECIRLRCAAPDDPNVSKKLAVIKKRFHPDRKSLHCFIRFQNREEACKALEMNGFEYKSHHLRINMAQNEEKPDENKALFIGNIPFDAEEEDLWTIFETVGAISSVRLVRDSKTSMGKGFGYVNFQSSDSVELALERNDFQLKNRLLRICRCSNSAGKKSKNKRGRKNQSNF</sequence>
<feature type="region of interest" description="Disordered" evidence="6">
    <location>
        <begin position="1"/>
        <end position="113"/>
    </location>
</feature>
<keyword evidence="4" id="KW-0539">Nucleus</keyword>
<comment type="subcellular location">
    <subcellularLocation>
        <location evidence="1">Nucleus</location>
        <location evidence="1">Nucleolus</location>
    </subcellularLocation>
</comment>
<evidence type="ECO:0000259" key="7">
    <source>
        <dbReference type="PROSITE" id="PS50102"/>
    </source>
</evidence>
<dbReference type="AlphaFoldDB" id="A0A7F5RGS1"/>
<dbReference type="InterPro" id="IPR012677">
    <property type="entry name" value="Nucleotide-bd_a/b_plait_sf"/>
</dbReference>
<organism evidence="8 9">
    <name type="scientific">Agrilus planipennis</name>
    <name type="common">Emerald ash borer</name>
    <name type="synonym">Agrilus marcopoli</name>
    <dbReference type="NCBI Taxonomy" id="224129"/>
    <lineage>
        <taxon>Eukaryota</taxon>
        <taxon>Metazoa</taxon>
        <taxon>Ecdysozoa</taxon>
        <taxon>Arthropoda</taxon>
        <taxon>Hexapoda</taxon>
        <taxon>Insecta</taxon>
        <taxon>Pterygota</taxon>
        <taxon>Neoptera</taxon>
        <taxon>Endopterygota</taxon>
        <taxon>Coleoptera</taxon>
        <taxon>Polyphaga</taxon>
        <taxon>Elateriformia</taxon>
        <taxon>Buprestoidea</taxon>
        <taxon>Buprestidae</taxon>
        <taxon>Agrilinae</taxon>
        <taxon>Agrilus</taxon>
    </lineage>
</organism>
<dbReference type="PANTHER" id="PTHR23236:SF25">
    <property type="entry name" value="RNA-BINDING PROTEIN 34"/>
    <property type="match status" value="1"/>
</dbReference>
<proteinExistence type="inferred from homology"/>
<dbReference type="Gene3D" id="3.30.70.330">
    <property type="match status" value="2"/>
</dbReference>
<reference evidence="9" key="1">
    <citation type="submission" date="2025-08" db="UniProtKB">
        <authorList>
            <consortium name="RefSeq"/>
        </authorList>
    </citation>
    <scope>IDENTIFICATION</scope>
    <source>
        <tissue evidence="9">Entire body</tissue>
    </source>
</reference>
<dbReference type="GO" id="GO:0005730">
    <property type="term" value="C:nucleolus"/>
    <property type="evidence" value="ECO:0007669"/>
    <property type="project" value="UniProtKB-SubCell"/>
</dbReference>
<dbReference type="RefSeq" id="XP_025835191.1">
    <property type="nucleotide sequence ID" value="XM_025979406.1"/>
</dbReference>
<dbReference type="Proteomes" id="UP000192223">
    <property type="component" value="Unplaced"/>
</dbReference>
<evidence type="ECO:0000256" key="1">
    <source>
        <dbReference type="ARBA" id="ARBA00004604"/>
    </source>
</evidence>
<dbReference type="Pfam" id="PF00076">
    <property type="entry name" value="RRM_1"/>
    <property type="match status" value="2"/>
</dbReference>
<evidence type="ECO:0000256" key="4">
    <source>
        <dbReference type="ARBA" id="ARBA00023242"/>
    </source>
</evidence>
<accession>A0A7F5RGS1</accession>
<name>A0A7F5RGS1_AGRPL</name>
<evidence type="ECO:0000256" key="6">
    <source>
        <dbReference type="SAM" id="MobiDB-lite"/>
    </source>
</evidence>
<dbReference type="SMART" id="SM00360">
    <property type="entry name" value="RRM"/>
    <property type="match status" value="2"/>
</dbReference>